<dbReference type="AlphaFoldDB" id="A0A1B0DGT7"/>
<protein>
    <submittedName>
        <fullName evidence="2">Uncharacterized protein</fullName>
    </submittedName>
</protein>
<organism evidence="2 3">
    <name type="scientific">Phlebotomus papatasi</name>
    <name type="common">Sandfly</name>
    <dbReference type="NCBI Taxonomy" id="29031"/>
    <lineage>
        <taxon>Eukaryota</taxon>
        <taxon>Metazoa</taxon>
        <taxon>Ecdysozoa</taxon>
        <taxon>Arthropoda</taxon>
        <taxon>Hexapoda</taxon>
        <taxon>Insecta</taxon>
        <taxon>Pterygota</taxon>
        <taxon>Neoptera</taxon>
        <taxon>Endopterygota</taxon>
        <taxon>Diptera</taxon>
        <taxon>Nematocera</taxon>
        <taxon>Psychodoidea</taxon>
        <taxon>Psychodidae</taxon>
        <taxon>Phlebotomus</taxon>
        <taxon>Phlebotomus</taxon>
    </lineage>
</organism>
<dbReference type="EMBL" id="AJVK01060329">
    <property type="status" value="NOT_ANNOTATED_CDS"/>
    <property type="molecule type" value="Genomic_DNA"/>
</dbReference>
<sequence>MSQQQLVPSDSSPMEKTTTDNTEKDDYSSASWQKISAKRGRCSPQCKGVQPHKQSKISDYWLSVPTSNKYSDLEVEETSAISDKRNPEELESSLEHHPRPPPIFVYNVERLQPMTELLNKIAPNKYTVKNLPNYQVKIQFEAVESYRAALKALQEKNTEMHSYQIKGDKTFNVVLLGMHSSADHDELKEALLEKGHNVVNVFN</sequence>
<evidence type="ECO:0000313" key="3">
    <source>
        <dbReference type="Proteomes" id="UP000092462"/>
    </source>
</evidence>
<feature type="region of interest" description="Disordered" evidence="1">
    <location>
        <begin position="72"/>
        <end position="98"/>
    </location>
</feature>
<evidence type="ECO:0000313" key="2">
    <source>
        <dbReference type="EnsemblMetazoa" id="PPAI007371-PA"/>
    </source>
</evidence>
<reference evidence="2" key="1">
    <citation type="submission" date="2022-08" db="UniProtKB">
        <authorList>
            <consortium name="EnsemblMetazoa"/>
        </authorList>
    </citation>
    <scope>IDENTIFICATION</scope>
    <source>
        <strain evidence="2">Israel</strain>
    </source>
</reference>
<feature type="compositionally biased region" description="Polar residues" evidence="1">
    <location>
        <begin position="1"/>
        <end position="14"/>
    </location>
</feature>
<feature type="region of interest" description="Disordered" evidence="1">
    <location>
        <begin position="1"/>
        <end position="54"/>
    </location>
</feature>
<evidence type="ECO:0000256" key="1">
    <source>
        <dbReference type="SAM" id="MobiDB-lite"/>
    </source>
</evidence>
<dbReference type="VEuPathDB" id="VectorBase:PPAI007371"/>
<feature type="compositionally biased region" description="Basic and acidic residues" evidence="1">
    <location>
        <begin position="17"/>
        <end position="27"/>
    </location>
</feature>
<dbReference type="Proteomes" id="UP000092462">
    <property type="component" value="Unassembled WGS sequence"/>
</dbReference>
<feature type="compositionally biased region" description="Basic and acidic residues" evidence="1">
    <location>
        <begin position="82"/>
        <end position="98"/>
    </location>
</feature>
<proteinExistence type="predicted"/>
<keyword evidence="3" id="KW-1185">Reference proteome</keyword>
<name>A0A1B0DGT7_PHLPP</name>
<dbReference type="EnsemblMetazoa" id="PPAI007371-RA">
    <property type="protein sequence ID" value="PPAI007371-PA"/>
    <property type="gene ID" value="PPAI007371"/>
</dbReference>
<accession>A0A1B0DGT7</accession>